<keyword evidence="1" id="KW-0472">Membrane</keyword>
<evidence type="ECO:0000313" key="2">
    <source>
        <dbReference type="EMBL" id="AIL45404.1"/>
    </source>
</evidence>
<dbReference type="HOGENOM" id="CLU_2315849_0_0_10"/>
<dbReference type="KEGG" id="eao:BD94_1629"/>
<organism evidence="2 3">
    <name type="scientific">Elizabethkingia anophelis NUHP1</name>
    <dbReference type="NCBI Taxonomy" id="1338011"/>
    <lineage>
        <taxon>Bacteria</taxon>
        <taxon>Pseudomonadati</taxon>
        <taxon>Bacteroidota</taxon>
        <taxon>Flavobacteriia</taxon>
        <taxon>Flavobacteriales</taxon>
        <taxon>Weeksellaceae</taxon>
        <taxon>Elizabethkingia</taxon>
    </lineage>
</organism>
<reference evidence="2 3" key="1">
    <citation type="journal article" date="2013" name="Lancet">
        <title>First case of E anophelis outbreak in an intensive-care unit.</title>
        <authorList>
            <person name="Teo J."/>
            <person name="Tan S.Y."/>
            <person name="Tay M."/>
            <person name="Ding Y."/>
            <person name="Kjelleberg S."/>
            <person name="Givskov M."/>
            <person name="Lin R.T."/>
            <person name="Yang L."/>
        </authorList>
    </citation>
    <scope>NUCLEOTIDE SEQUENCE [LARGE SCALE GENOMIC DNA]</scope>
    <source>
        <strain evidence="2 3">NUHP1</strain>
    </source>
</reference>
<accession>A0A077EGW0</accession>
<protein>
    <submittedName>
        <fullName evidence="2">Uncharacterized protein</fullName>
    </submittedName>
</protein>
<dbReference type="Proteomes" id="UP000028933">
    <property type="component" value="Chromosome"/>
</dbReference>
<dbReference type="STRING" id="1338011.BD94_1629"/>
<sequence>MEEPKGNGISPEGWQGNHTTTRRSYLFALPLCRKLLVGWCGGCPPYLCWLFVLFLIHFNQRKDTKTGMGKGLGVFGMLSLIRKKLFKCERALRGKFKVF</sequence>
<keyword evidence="1" id="KW-0812">Transmembrane</keyword>
<evidence type="ECO:0000313" key="3">
    <source>
        <dbReference type="Proteomes" id="UP000028933"/>
    </source>
</evidence>
<keyword evidence="1" id="KW-1133">Transmembrane helix</keyword>
<name>A0A077EGW0_9FLAO</name>
<dbReference type="AlphaFoldDB" id="A0A077EGW0"/>
<feature type="transmembrane region" description="Helical" evidence="1">
    <location>
        <begin position="36"/>
        <end position="58"/>
    </location>
</feature>
<evidence type="ECO:0000256" key="1">
    <source>
        <dbReference type="SAM" id="Phobius"/>
    </source>
</evidence>
<proteinExistence type="predicted"/>
<gene>
    <name evidence="2" type="ORF">BD94_1629</name>
</gene>
<dbReference type="RefSeq" id="WP_024566218.1">
    <property type="nucleotide sequence ID" value="NZ_CP007547.1"/>
</dbReference>
<dbReference type="EMBL" id="CP007547">
    <property type="protein sequence ID" value="AIL45404.1"/>
    <property type="molecule type" value="Genomic_DNA"/>
</dbReference>